<evidence type="ECO:0000256" key="8">
    <source>
        <dbReference type="ARBA" id="ARBA00022723"/>
    </source>
</evidence>
<dbReference type="HOGENOM" id="CLU_022158_0_1_0"/>
<comment type="pathway">
    <text evidence="1 11">Amino-acid biosynthesis; L-leucine biosynthesis; L-leucine from 3-methyl-2-oxobutanoate: step 1/4.</text>
</comment>
<dbReference type="CDD" id="cd07940">
    <property type="entry name" value="DRE_TIM_IPMS"/>
    <property type="match status" value="1"/>
</dbReference>
<dbReference type="SUPFAM" id="SSF51569">
    <property type="entry name" value="Aldolase"/>
    <property type="match status" value="1"/>
</dbReference>
<dbReference type="InterPro" id="IPR036230">
    <property type="entry name" value="LeuA_allosteric_dom_sf"/>
</dbReference>
<dbReference type="GO" id="GO:0030145">
    <property type="term" value="F:manganese ion binding"/>
    <property type="evidence" value="ECO:0007669"/>
    <property type="project" value="UniProtKB-UniRule"/>
</dbReference>
<evidence type="ECO:0000313" key="14">
    <source>
        <dbReference type="Proteomes" id="UP000002366"/>
    </source>
</evidence>
<dbReference type="UniPathway" id="UPA00048">
    <property type="reaction ID" value="UER00070"/>
</dbReference>
<sequence length="517" mass="56026">MNVQEQIRIFDTTLRDGEQAAGINLNKDEKLQIALQLEKMRVHVIEAGFPAASSGDFEAVKCIANQVSTSIVAGLARTKREDIGEAYEALKNAARPMIHTFIATSPIHMEYKLRMTPEEVLNEVRQGVSYARSLMERVEFSAEDASRSEPAFLAEVFRTAAECGATTLNIPDTVGYAEPGEFETFVKNVIAATGIQNVIWSVHCHNDLGLAVANSLAAIKAGARQVECTINGLGERAGNTSLEEIVMALRTRKDRFRYETGLDTKRLWAVSSLVSRMTGFAVPPNKAVVGANAFAHEAGIHQHGVLCNKATYEIMNPEDVGAPGSRLVLGKHSGKHAFKKQVEDLGFSLSEDRLTEAMALFKHLCDRKEIITSEDIEAMITNEILAGPATKRIVLKNFHVHVGKGWGSAAISLEDGGQEFSDAATGNGPVDAAYSAIQRIIGFRPKLEHYSIRSVTEASDAIGEARITLQFEGLVVNGRGASTDVIDASIKAYIDGINHLFQKAVTKGVSIYGKNAG</sequence>
<dbReference type="PANTHER" id="PTHR10277:SF9">
    <property type="entry name" value="2-ISOPROPYLMALATE SYNTHASE 1, CHLOROPLASTIC-RELATED"/>
    <property type="match status" value="1"/>
</dbReference>
<protein>
    <recommendedName>
        <fullName evidence="4 11">2-isopropylmalate synthase</fullName>
        <ecNumber evidence="3 11">2.3.3.13</ecNumber>
    </recommendedName>
    <alternativeName>
        <fullName evidence="11">Alpha-IPM synthase</fullName>
    </alternativeName>
    <alternativeName>
        <fullName evidence="11">Alpha-isopropylmalate synthase</fullName>
    </alternativeName>
</protein>
<dbReference type="HAMAP" id="MF_01025">
    <property type="entry name" value="LeuA_type1"/>
    <property type="match status" value="1"/>
</dbReference>
<evidence type="ECO:0000256" key="10">
    <source>
        <dbReference type="ARBA" id="ARBA00023304"/>
    </source>
</evidence>
<dbReference type="NCBIfam" id="NF002086">
    <property type="entry name" value="PRK00915.1-3"/>
    <property type="match status" value="1"/>
</dbReference>
<dbReference type="GO" id="GO:0003985">
    <property type="term" value="F:acetyl-CoA C-acetyltransferase activity"/>
    <property type="evidence" value="ECO:0007669"/>
    <property type="project" value="UniProtKB-UniRule"/>
</dbReference>
<proteinExistence type="inferred from homology"/>
<accession>D5ECG7</accession>
<dbReference type="FunFam" id="1.10.238.260:FF:000001">
    <property type="entry name" value="2-isopropylmalate synthase"/>
    <property type="match status" value="1"/>
</dbReference>
<dbReference type="SMART" id="SM00917">
    <property type="entry name" value="LeuA_dimer"/>
    <property type="match status" value="1"/>
</dbReference>
<keyword evidence="10 11" id="KW-0100">Branched-chain amino acid biosynthesis</keyword>
<dbReference type="InterPro" id="IPR054691">
    <property type="entry name" value="LeuA/HCS_post-cat"/>
</dbReference>
<dbReference type="AlphaFoldDB" id="D5ECG7"/>
<keyword evidence="11" id="KW-0963">Cytoplasm</keyword>
<evidence type="ECO:0000256" key="9">
    <source>
        <dbReference type="ARBA" id="ARBA00023211"/>
    </source>
</evidence>
<keyword evidence="14" id="KW-1185">Reference proteome</keyword>
<dbReference type="InterPro" id="IPR013709">
    <property type="entry name" value="2-isopropylmalate_synth_dimer"/>
</dbReference>
<comment type="subunit">
    <text evidence="11">Homodimer.</text>
</comment>
<dbReference type="eggNOG" id="COG0119">
    <property type="taxonomic scope" value="Bacteria"/>
</dbReference>
<dbReference type="NCBIfam" id="TIGR00973">
    <property type="entry name" value="leuA_bact"/>
    <property type="match status" value="1"/>
</dbReference>
<dbReference type="EMBL" id="CP001997">
    <property type="protein sequence ID" value="ADE56249.1"/>
    <property type="molecule type" value="Genomic_DNA"/>
</dbReference>
<dbReference type="PROSITE" id="PS00816">
    <property type="entry name" value="AIPM_HOMOCIT_SYNTH_2"/>
    <property type="match status" value="1"/>
</dbReference>
<dbReference type="Gene3D" id="3.20.20.70">
    <property type="entry name" value="Aldolase class I"/>
    <property type="match status" value="1"/>
</dbReference>
<dbReference type="Pfam" id="PF00682">
    <property type="entry name" value="HMGL-like"/>
    <property type="match status" value="1"/>
</dbReference>
<keyword evidence="7 11" id="KW-0808">Transferase</keyword>
<evidence type="ECO:0000256" key="7">
    <source>
        <dbReference type="ARBA" id="ARBA00022679"/>
    </source>
</evidence>
<evidence type="ECO:0000256" key="1">
    <source>
        <dbReference type="ARBA" id="ARBA00004689"/>
    </source>
</evidence>
<feature type="region of interest" description="Regulatory domain" evidence="11">
    <location>
        <begin position="394"/>
        <end position="517"/>
    </location>
</feature>
<name>D5ECG7_AMICL</name>
<dbReference type="PROSITE" id="PS00815">
    <property type="entry name" value="AIPM_HOMOCIT_SYNTH_1"/>
    <property type="match status" value="1"/>
</dbReference>
<evidence type="ECO:0000313" key="13">
    <source>
        <dbReference type="EMBL" id="ADE56249.1"/>
    </source>
</evidence>
<dbReference type="InterPro" id="IPR000891">
    <property type="entry name" value="PYR_CT"/>
</dbReference>
<dbReference type="KEGG" id="aco:Amico_0101"/>
<comment type="cofactor">
    <cofactor evidence="11">
        <name>Mn(2+)</name>
        <dbReference type="ChEBI" id="CHEBI:29035"/>
    </cofactor>
</comment>
<dbReference type="EC" id="2.3.3.13" evidence="3 11"/>
<dbReference type="SUPFAM" id="SSF110921">
    <property type="entry name" value="2-isopropylmalate synthase LeuA, allosteric (dimerisation) domain"/>
    <property type="match status" value="1"/>
</dbReference>
<keyword evidence="8 11" id="KW-0479">Metal-binding</keyword>
<dbReference type="InterPro" id="IPR005671">
    <property type="entry name" value="LeuA_bact_synth"/>
</dbReference>
<comment type="function">
    <text evidence="11">Catalyzes the condensation of the acetyl group of acetyl-CoA with 3-methyl-2-oxobutanoate (2-ketoisovalerate) to form 3-carboxy-3-hydroxy-4-methylpentanoate (2-isopropylmalate).</text>
</comment>
<gene>
    <name evidence="11" type="primary">leuA</name>
    <name evidence="13" type="ordered locus">Amico_0101</name>
</gene>
<dbReference type="InterPro" id="IPR002034">
    <property type="entry name" value="AIPM/Hcit_synth_CS"/>
</dbReference>
<evidence type="ECO:0000256" key="11">
    <source>
        <dbReference type="HAMAP-Rule" id="MF_01025"/>
    </source>
</evidence>
<evidence type="ECO:0000256" key="4">
    <source>
        <dbReference type="ARBA" id="ARBA00018198"/>
    </source>
</evidence>
<dbReference type="Pfam" id="PF22617">
    <property type="entry name" value="HCS_D2"/>
    <property type="match status" value="1"/>
</dbReference>
<dbReference type="OrthoDB" id="9804858at2"/>
<dbReference type="GO" id="GO:0003852">
    <property type="term" value="F:2-isopropylmalate synthase activity"/>
    <property type="evidence" value="ECO:0007669"/>
    <property type="project" value="UniProtKB-UniRule"/>
</dbReference>
<dbReference type="Gene3D" id="1.10.238.260">
    <property type="match status" value="1"/>
</dbReference>
<keyword evidence="5 11" id="KW-0432">Leucine biosynthesis</keyword>
<dbReference type="STRING" id="572547.Amico_0101"/>
<dbReference type="RefSeq" id="WP_013047515.1">
    <property type="nucleotide sequence ID" value="NC_014011.1"/>
</dbReference>
<dbReference type="PANTHER" id="PTHR10277">
    <property type="entry name" value="HOMOCITRATE SYNTHASE-RELATED"/>
    <property type="match status" value="1"/>
</dbReference>
<organism evidence="13 14">
    <name type="scientific">Aminobacterium colombiense (strain DSM 12261 / ALA-1)</name>
    <dbReference type="NCBI Taxonomy" id="572547"/>
    <lineage>
        <taxon>Bacteria</taxon>
        <taxon>Thermotogati</taxon>
        <taxon>Synergistota</taxon>
        <taxon>Synergistia</taxon>
        <taxon>Synergistales</taxon>
        <taxon>Aminobacteriaceae</taxon>
        <taxon>Aminobacterium</taxon>
    </lineage>
</organism>
<feature type="domain" description="Pyruvate carboxyltransferase" evidence="12">
    <location>
        <begin position="7"/>
        <end position="268"/>
    </location>
</feature>
<keyword evidence="9 11" id="KW-0464">Manganese</keyword>
<dbReference type="InterPro" id="IPR050073">
    <property type="entry name" value="2-IPM_HCS-like"/>
</dbReference>
<keyword evidence="6 11" id="KW-0028">Amino-acid biosynthesis</keyword>
<reference evidence="13 14" key="1">
    <citation type="journal article" date="2010" name="Stand. Genomic Sci.">
        <title>Complete genome sequence of Aminobacterium colombiense type strain (ALA-1).</title>
        <authorList>
            <person name="Chertkov O."/>
            <person name="Sikorski J."/>
            <person name="Brambilla E."/>
            <person name="Lapidus A."/>
            <person name="Copeland A."/>
            <person name="Glavina Del Rio T."/>
            <person name="Nolan M."/>
            <person name="Lucas S."/>
            <person name="Tice H."/>
            <person name="Cheng J.F."/>
            <person name="Han C."/>
            <person name="Detter J.C."/>
            <person name="Bruce D."/>
            <person name="Tapia R."/>
            <person name="Goodwin L."/>
            <person name="Pitluck S."/>
            <person name="Liolios K."/>
            <person name="Ivanova N."/>
            <person name="Mavromatis K."/>
            <person name="Ovchinnikova G."/>
            <person name="Pati A."/>
            <person name="Chen A."/>
            <person name="Palaniappan K."/>
            <person name="Land M."/>
            <person name="Hauser L."/>
            <person name="Chang Y.J."/>
            <person name="Jeffries C.D."/>
            <person name="Spring S."/>
            <person name="Rohde M."/>
            <person name="Goker M."/>
            <person name="Bristow J."/>
            <person name="Eisen J.A."/>
            <person name="Markowitz V."/>
            <person name="Hugenholtz P."/>
            <person name="Kyrpides N.C."/>
            <person name="Klenk H.P."/>
        </authorList>
    </citation>
    <scope>NUCLEOTIDE SEQUENCE [LARGE SCALE GENOMIC DNA]</scope>
    <source>
        <strain evidence="14">DSM 12261 / ALA-1</strain>
    </source>
</reference>
<feature type="binding site" evidence="11">
    <location>
        <position position="239"/>
    </location>
    <ligand>
        <name>Mn(2+)</name>
        <dbReference type="ChEBI" id="CHEBI:29035"/>
    </ligand>
</feature>
<dbReference type="PROSITE" id="PS50991">
    <property type="entry name" value="PYR_CT"/>
    <property type="match status" value="1"/>
</dbReference>
<evidence type="ECO:0000256" key="6">
    <source>
        <dbReference type="ARBA" id="ARBA00022605"/>
    </source>
</evidence>
<evidence type="ECO:0000259" key="12">
    <source>
        <dbReference type="PROSITE" id="PS50991"/>
    </source>
</evidence>
<dbReference type="Gene3D" id="3.30.160.270">
    <property type="match status" value="1"/>
</dbReference>
<dbReference type="Proteomes" id="UP000002366">
    <property type="component" value="Chromosome"/>
</dbReference>
<dbReference type="Pfam" id="PF08502">
    <property type="entry name" value="LeuA_dimer"/>
    <property type="match status" value="1"/>
</dbReference>
<comment type="similarity">
    <text evidence="2 11">Belongs to the alpha-IPM synthase/homocitrate synthase family. LeuA type 1 subfamily.</text>
</comment>
<evidence type="ECO:0000256" key="2">
    <source>
        <dbReference type="ARBA" id="ARBA00009396"/>
    </source>
</evidence>
<feature type="binding site" evidence="11">
    <location>
        <position position="205"/>
    </location>
    <ligand>
        <name>Mn(2+)</name>
        <dbReference type="ChEBI" id="CHEBI:29035"/>
    </ligand>
</feature>
<feature type="binding site" evidence="11">
    <location>
        <position position="203"/>
    </location>
    <ligand>
        <name>Mn(2+)</name>
        <dbReference type="ChEBI" id="CHEBI:29035"/>
    </ligand>
</feature>
<evidence type="ECO:0000256" key="3">
    <source>
        <dbReference type="ARBA" id="ARBA00012973"/>
    </source>
</evidence>
<dbReference type="GO" id="GO:0009098">
    <property type="term" value="P:L-leucine biosynthetic process"/>
    <property type="evidence" value="ECO:0007669"/>
    <property type="project" value="UniProtKB-UniRule"/>
</dbReference>
<evidence type="ECO:0000256" key="5">
    <source>
        <dbReference type="ARBA" id="ARBA00022430"/>
    </source>
</evidence>
<feature type="binding site" evidence="11">
    <location>
        <position position="16"/>
    </location>
    <ligand>
        <name>Mn(2+)</name>
        <dbReference type="ChEBI" id="CHEBI:29035"/>
    </ligand>
</feature>
<dbReference type="GO" id="GO:0005737">
    <property type="term" value="C:cytoplasm"/>
    <property type="evidence" value="ECO:0007669"/>
    <property type="project" value="UniProtKB-UniRule"/>
</dbReference>
<comment type="catalytic activity">
    <reaction evidence="11">
        <text>3-methyl-2-oxobutanoate + acetyl-CoA + H2O = (2S)-2-isopropylmalate + CoA + H(+)</text>
        <dbReference type="Rhea" id="RHEA:21524"/>
        <dbReference type="ChEBI" id="CHEBI:1178"/>
        <dbReference type="ChEBI" id="CHEBI:11851"/>
        <dbReference type="ChEBI" id="CHEBI:15377"/>
        <dbReference type="ChEBI" id="CHEBI:15378"/>
        <dbReference type="ChEBI" id="CHEBI:57287"/>
        <dbReference type="ChEBI" id="CHEBI:57288"/>
        <dbReference type="EC" id="2.3.3.13"/>
    </reaction>
</comment>
<dbReference type="InterPro" id="IPR013785">
    <property type="entry name" value="Aldolase_TIM"/>
</dbReference>
<dbReference type="FunFam" id="3.20.20.70:FF:000010">
    <property type="entry name" value="2-isopropylmalate synthase"/>
    <property type="match status" value="1"/>
</dbReference>